<evidence type="ECO:0000313" key="2">
    <source>
        <dbReference type="Proteomes" id="UP001164020"/>
    </source>
</evidence>
<proteinExistence type="predicted"/>
<gene>
    <name evidence="1" type="ORF">OH818_24295</name>
</gene>
<protein>
    <submittedName>
        <fullName evidence="1">Uncharacterized protein</fullName>
    </submittedName>
</protein>
<organism evidence="1 2">
    <name type="scientific">Jiella pelagia</name>
    <dbReference type="NCBI Taxonomy" id="2986949"/>
    <lineage>
        <taxon>Bacteria</taxon>
        <taxon>Pseudomonadati</taxon>
        <taxon>Pseudomonadota</taxon>
        <taxon>Alphaproteobacteria</taxon>
        <taxon>Hyphomicrobiales</taxon>
        <taxon>Aurantimonadaceae</taxon>
        <taxon>Jiella</taxon>
    </lineage>
</organism>
<dbReference type="Proteomes" id="UP001164020">
    <property type="component" value="Chromosome"/>
</dbReference>
<evidence type="ECO:0000313" key="1">
    <source>
        <dbReference type="EMBL" id="WAP68409.1"/>
    </source>
</evidence>
<name>A0ABY7BY01_9HYPH</name>
<reference evidence="1" key="1">
    <citation type="submission" date="2022-12" db="EMBL/GenBank/DDBJ databases">
        <title>Jiella pelagia sp. nov., isolated from phosphonate enriched culture of Northwest Pacific surface seawater.</title>
        <authorList>
            <person name="Shin D.Y."/>
            <person name="Hwang C.Y."/>
        </authorList>
    </citation>
    <scope>NUCLEOTIDE SEQUENCE</scope>
    <source>
        <strain evidence="1">HL-NP1</strain>
    </source>
</reference>
<dbReference type="Gene3D" id="1.10.150.240">
    <property type="entry name" value="Putative phosphatase, domain 2"/>
    <property type="match status" value="1"/>
</dbReference>
<keyword evidence="2" id="KW-1185">Reference proteome</keyword>
<dbReference type="InterPro" id="IPR023198">
    <property type="entry name" value="PGP-like_dom2"/>
</dbReference>
<dbReference type="EMBL" id="CP114029">
    <property type="protein sequence ID" value="WAP68409.1"/>
    <property type="molecule type" value="Genomic_DNA"/>
</dbReference>
<sequence length="101" mass="11510">MTKTATVHAAAWKRLFDEFLNKRFGDLGEPFVPFDIKTDYRRYVDGKPRFDGVITFLKARGIELPQGTQADGPEVQSVHALGNLKDKYFLEHLDQRGVEAL</sequence>
<accession>A0ABY7BY01</accession>
<dbReference type="RefSeq" id="WP_268880874.1">
    <property type="nucleotide sequence ID" value="NZ_CP114029.1"/>
</dbReference>